<proteinExistence type="predicted"/>
<gene>
    <name evidence="2" type="ORF">F1728_13880</name>
</gene>
<evidence type="ECO:0000313" key="2">
    <source>
        <dbReference type="EMBL" id="QGQ23703.1"/>
    </source>
</evidence>
<dbReference type="Gene3D" id="3.30.1330.40">
    <property type="entry name" value="RutC-like"/>
    <property type="match status" value="1"/>
</dbReference>
<dbReference type="KEGG" id="gim:F1728_13880"/>
<keyword evidence="3" id="KW-1185">Reference proteome</keyword>
<name>A0A6I6ABH9_9PLAN</name>
<dbReference type="SUPFAM" id="SSF55298">
    <property type="entry name" value="YjgF-like"/>
    <property type="match status" value="1"/>
</dbReference>
<feature type="domain" description="Endoribonuclease L-PSP/chorismate mutase-like" evidence="1">
    <location>
        <begin position="7"/>
        <end position="138"/>
    </location>
</feature>
<dbReference type="InterPro" id="IPR035959">
    <property type="entry name" value="RutC-like_sf"/>
</dbReference>
<dbReference type="EMBL" id="CP043930">
    <property type="protein sequence ID" value="QGQ23703.1"/>
    <property type="molecule type" value="Genomic_DNA"/>
</dbReference>
<dbReference type="PANTHER" id="PTHR43760:SF1">
    <property type="entry name" value="ENDORIBONUCLEASE L-PSP_CHORISMATE MUTASE-LIKE DOMAIN-CONTAINING PROTEIN"/>
    <property type="match status" value="1"/>
</dbReference>
<dbReference type="RefSeq" id="WP_155364623.1">
    <property type="nucleotide sequence ID" value="NZ_CP043930.1"/>
</dbReference>
<dbReference type="CDD" id="cd02199">
    <property type="entry name" value="YjgF_YER057c_UK114_like_1"/>
    <property type="match status" value="1"/>
</dbReference>
<dbReference type="Proteomes" id="UP000427281">
    <property type="component" value="Chromosome"/>
</dbReference>
<dbReference type="PANTHER" id="PTHR43760">
    <property type="entry name" value="ENDORIBONUCLEASE-RELATED"/>
    <property type="match status" value="1"/>
</dbReference>
<accession>A0A6I6ABH9</accession>
<evidence type="ECO:0000259" key="1">
    <source>
        <dbReference type="Pfam" id="PF14588"/>
    </source>
</evidence>
<organism evidence="2 3">
    <name type="scientific">Gimesia benthica</name>
    <dbReference type="NCBI Taxonomy" id="2608982"/>
    <lineage>
        <taxon>Bacteria</taxon>
        <taxon>Pseudomonadati</taxon>
        <taxon>Planctomycetota</taxon>
        <taxon>Planctomycetia</taxon>
        <taxon>Planctomycetales</taxon>
        <taxon>Planctomycetaceae</taxon>
        <taxon>Gimesia</taxon>
    </lineage>
</organism>
<sequence length="159" mass="17160">MSIEAKIQELNLELPEAPKPGGIYNPVVQVEDMLYISGHGPVKTDGSMHKGRVGEEITEEQGVEAARAVGLTMLATLKQYLGDLNRIDRFVKVLGMVNAAPDFKHHPQVINGFSDLMVQIFGENGRAARSAVGMGSLPGNISVEVEAIVLLKKEARPSI</sequence>
<dbReference type="Pfam" id="PF14588">
    <property type="entry name" value="YjgF_endoribonc"/>
    <property type="match status" value="1"/>
</dbReference>
<protein>
    <submittedName>
        <fullName evidence="2">RidA family protein</fullName>
    </submittedName>
</protein>
<dbReference type="AlphaFoldDB" id="A0A6I6ABH9"/>
<evidence type="ECO:0000313" key="3">
    <source>
        <dbReference type="Proteomes" id="UP000427281"/>
    </source>
</evidence>
<reference evidence="2 3" key="1">
    <citation type="submission" date="2019-09" db="EMBL/GenBank/DDBJ databases">
        <title>Gimesia benthica sp. nov., a novel bacterium isolated from deep-sea water of the Northwest Indian Ocean.</title>
        <authorList>
            <person name="Dai X."/>
        </authorList>
    </citation>
    <scope>NUCLEOTIDE SEQUENCE [LARGE SCALE GENOMIC DNA]</scope>
    <source>
        <strain evidence="2 3">E7</strain>
    </source>
</reference>
<dbReference type="InterPro" id="IPR013813">
    <property type="entry name" value="Endoribo_LPSP/chorism_mut-like"/>
</dbReference>